<organism evidence="2 3">
    <name type="scientific">Rasamsonia emersonii (strain ATCC 16479 / CBS 393.64 / IMI 116815)</name>
    <dbReference type="NCBI Taxonomy" id="1408163"/>
    <lineage>
        <taxon>Eukaryota</taxon>
        <taxon>Fungi</taxon>
        <taxon>Dikarya</taxon>
        <taxon>Ascomycota</taxon>
        <taxon>Pezizomycotina</taxon>
        <taxon>Eurotiomycetes</taxon>
        <taxon>Eurotiomycetidae</taxon>
        <taxon>Eurotiales</taxon>
        <taxon>Trichocomaceae</taxon>
        <taxon>Rasamsonia</taxon>
    </lineage>
</organism>
<feature type="transmembrane region" description="Helical" evidence="1">
    <location>
        <begin position="85"/>
        <end position="103"/>
    </location>
</feature>
<dbReference type="OrthoDB" id="5401170at2759"/>
<evidence type="ECO:0000313" key="3">
    <source>
        <dbReference type="Proteomes" id="UP000053958"/>
    </source>
</evidence>
<feature type="non-terminal residue" evidence="2">
    <location>
        <position position="1"/>
    </location>
</feature>
<keyword evidence="1" id="KW-0472">Membrane</keyword>
<dbReference type="EMBL" id="LASV01000224">
    <property type="protein sequence ID" value="KKA20865.1"/>
    <property type="molecule type" value="Genomic_DNA"/>
</dbReference>
<keyword evidence="1" id="KW-0812">Transmembrane</keyword>
<name>A0A0F4YS01_RASE3</name>
<dbReference type="Proteomes" id="UP000053958">
    <property type="component" value="Unassembled WGS sequence"/>
</dbReference>
<protein>
    <recommendedName>
        <fullName evidence="4">Protein kinase domain-containing protein</fullName>
    </recommendedName>
</protein>
<gene>
    <name evidence="2" type="ORF">T310_5117</name>
</gene>
<keyword evidence="1" id="KW-1133">Transmembrane helix</keyword>
<comment type="caution">
    <text evidence="2">The sequence shown here is derived from an EMBL/GenBank/DDBJ whole genome shotgun (WGS) entry which is preliminary data.</text>
</comment>
<accession>A0A0F4YS01</accession>
<dbReference type="AlphaFoldDB" id="A0A0F4YS01"/>
<reference evidence="2 3" key="1">
    <citation type="submission" date="2015-04" db="EMBL/GenBank/DDBJ databases">
        <authorList>
            <person name="Heijne W.H."/>
            <person name="Fedorova N.D."/>
            <person name="Nierman W.C."/>
            <person name="Vollebregt A.W."/>
            <person name="Zhao Z."/>
            <person name="Wu L."/>
            <person name="Kumar M."/>
            <person name="Stam H."/>
            <person name="van den Berg M.A."/>
            <person name="Pel H.J."/>
        </authorList>
    </citation>
    <scope>NUCLEOTIDE SEQUENCE [LARGE SCALE GENOMIC DNA]</scope>
    <source>
        <strain evidence="2 3">CBS 393.64</strain>
    </source>
</reference>
<proteinExistence type="predicted"/>
<keyword evidence="3" id="KW-1185">Reference proteome</keyword>
<dbReference type="RefSeq" id="XP_013327477.1">
    <property type="nucleotide sequence ID" value="XM_013472023.1"/>
</dbReference>
<evidence type="ECO:0008006" key="4">
    <source>
        <dbReference type="Google" id="ProtNLM"/>
    </source>
</evidence>
<sequence length="116" mass="13242">HTYVTIWTALGKAVIKIRMQIPYQHSESNPSTSRARQALQEPSRYVHREIKALAQLAEGGCTSSPVLLGHIQEQQDNSMWIPQGYIVYILMTWCPGVVLLDFWRKDPAEPGDPRRL</sequence>
<dbReference type="GeneID" id="25317462"/>
<evidence type="ECO:0000256" key="1">
    <source>
        <dbReference type="SAM" id="Phobius"/>
    </source>
</evidence>
<evidence type="ECO:0000313" key="2">
    <source>
        <dbReference type="EMBL" id="KKA20865.1"/>
    </source>
</evidence>